<dbReference type="InterPro" id="IPR051159">
    <property type="entry name" value="Hexapeptide_acetyltransf"/>
</dbReference>
<dbReference type="GO" id="GO:0005829">
    <property type="term" value="C:cytosol"/>
    <property type="evidence" value="ECO:0007669"/>
    <property type="project" value="TreeGrafter"/>
</dbReference>
<evidence type="ECO:0000256" key="1">
    <source>
        <dbReference type="ARBA" id="ARBA00007274"/>
    </source>
</evidence>
<dbReference type="RefSeq" id="WP_004307260.1">
    <property type="nucleotide sequence ID" value="NZ_CAKOCS010000009.1"/>
</dbReference>
<proteinExistence type="inferred from homology"/>
<evidence type="ECO:0000256" key="2">
    <source>
        <dbReference type="ARBA" id="ARBA00022679"/>
    </source>
</evidence>
<gene>
    <name evidence="3" type="ORF">GA424_21435</name>
</gene>
<dbReference type="Proteomes" id="UP000487596">
    <property type="component" value="Unassembled WGS sequence"/>
</dbReference>
<dbReference type="PANTHER" id="PTHR23416:SF23">
    <property type="entry name" value="ACETYLTRANSFERASE C18B11.09C-RELATED"/>
    <property type="match status" value="1"/>
</dbReference>
<evidence type="ECO:0000313" key="3">
    <source>
        <dbReference type="EMBL" id="KAB6133042.1"/>
    </source>
</evidence>
<dbReference type="AlphaFoldDB" id="A0A414G9T3"/>
<comment type="caution">
    <text evidence="3">The sequence shown here is derived from an EMBL/GenBank/DDBJ whole genome shotgun (WGS) entry which is preliminary data.</text>
</comment>
<keyword evidence="2 3" id="KW-0808">Transferase</keyword>
<dbReference type="GO" id="GO:0008374">
    <property type="term" value="F:O-acyltransferase activity"/>
    <property type="evidence" value="ECO:0007669"/>
    <property type="project" value="TreeGrafter"/>
</dbReference>
<name>A0A414G9T3_9BACE</name>
<comment type="similarity">
    <text evidence="1">Belongs to the transferase hexapeptide repeat family.</text>
</comment>
<evidence type="ECO:0000313" key="4">
    <source>
        <dbReference type="Proteomes" id="UP000487596"/>
    </source>
</evidence>
<dbReference type="EMBL" id="WDEH01000048">
    <property type="protein sequence ID" value="KAB6133042.1"/>
    <property type="molecule type" value="Genomic_DNA"/>
</dbReference>
<protein>
    <submittedName>
        <fullName evidence="3">Putative colanic acid biosynthesis acetyltransferase</fullName>
    </submittedName>
</protein>
<accession>A0A414G9T3</accession>
<sequence>MEFKTPYSKGNKFRRLVWSMVWTCFARPFPRSMAMGWKRMLLRAFGAKIAPTAMVYATAHVFQPWLLIMDDYACLAEGVDCYNTVLVRIGRNATVSQRAFLCTAGHDISDPYHHQTDASIVIEDRAWVCAEAFIGQGVTIGEGAVCAARAVVVKDVESWTVVGGNPAKFIRKRVLNYE</sequence>
<dbReference type="SUPFAM" id="SSF51161">
    <property type="entry name" value="Trimeric LpxA-like enzymes"/>
    <property type="match status" value="1"/>
</dbReference>
<organism evidence="3 4">
    <name type="scientific">Bacteroides xylanisolvens</name>
    <dbReference type="NCBI Taxonomy" id="371601"/>
    <lineage>
        <taxon>Bacteria</taxon>
        <taxon>Pseudomonadati</taxon>
        <taxon>Bacteroidota</taxon>
        <taxon>Bacteroidia</taxon>
        <taxon>Bacteroidales</taxon>
        <taxon>Bacteroidaceae</taxon>
        <taxon>Bacteroides</taxon>
    </lineage>
</organism>
<dbReference type="Gene3D" id="2.160.10.10">
    <property type="entry name" value="Hexapeptide repeat proteins"/>
    <property type="match status" value="1"/>
</dbReference>
<dbReference type="PANTHER" id="PTHR23416">
    <property type="entry name" value="SIALIC ACID SYNTHASE-RELATED"/>
    <property type="match status" value="1"/>
</dbReference>
<reference evidence="3 4" key="1">
    <citation type="journal article" date="2019" name="Nat. Med.">
        <title>A library of human gut bacterial isolates paired with longitudinal multiomics data enables mechanistic microbiome research.</title>
        <authorList>
            <person name="Poyet M."/>
            <person name="Groussin M."/>
            <person name="Gibbons S.M."/>
            <person name="Avila-Pacheco J."/>
            <person name="Jiang X."/>
            <person name="Kearney S.M."/>
            <person name="Perrotta A.R."/>
            <person name="Berdy B."/>
            <person name="Zhao S."/>
            <person name="Lieberman T.D."/>
            <person name="Swanson P.K."/>
            <person name="Smith M."/>
            <person name="Roesemann S."/>
            <person name="Alexander J.E."/>
            <person name="Rich S.A."/>
            <person name="Livny J."/>
            <person name="Vlamakis H."/>
            <person name="Clish C."/>
            <person name="Bullock K."/>
            <person name="Deik A."/>
            <person name="Scott J."/>
            <person name="Pierce K.A."/>
            <person name="Xavier R.J."/>
            <person name="Alm E.J."/>
        </authorList>
    </citation>
    <scope>NUCLEOTIDE SEQUENCE [LARGE SCALE GENOMIC DNA]</scope>
    <source>
        <strain evidence="3 4">BIOML-A62</strain>
    </source>
</reference>
<dbReference type="InterPro" id="IPR011004">
    <property type="entry name" value="Trimer_LpxA-like_sf"/>
</dbReference>